<evidence type="ECO:0000256" key="2">
    <source>
        <dbReference type="SAM" id="Phobius"/>
    </source>
</evidence>
<reference evidence="3 4" key="1">
    <citation type="journal article" date="2015" name="Stand. Genomic Sci.">
        <title>Genomic Encyclopedia of Bacterial and Archaeal Type Strains, Phase III: the genomes of soil and plant-associated and newly described type strains.</title>
        <authorList>
            <person name="Whitman W.B."/>
            <person name="Woyke T."/>
            <person name="Klenk H.P."/>
            <person name="Zhou Y."/>
            <person name="Lilburn T.G."/>
            <person name="Beck B.J."/>
            <person name="De Vos P."/>
            <person name="Vandamme P."/>
            <person name="Eisen J.A."/>
            <person name="Garrity G."/>
            <person name="Hugenholtz P."/>
            <person name="Kyrpides N.C."/>
        </authorList>
    </citation>
    <scope>NUCLEOTIDE SEQUENCE [LARGE SCALE GENOMIC DNA]</scope>
    <source>
        <strain evidence="3 4">VKM Ac-2541</strain>
    </source>
</reference>
<accession>A0A4R2ILR0</accession>
<dbReference type="EMBL" id="SLWR01000012">
    <property type="protein sequence ID" value="TCO43625.1"/>
    <property type="molecule type" value="Genomic_DNA"/>
</dbReference>
<keyword evidence="4" id="KW-1185">Reference proteome</keyword>
<feature type="transmembrane region" description="Helical" evidence="2">
    <location>
        <begin position="29"/>
        <end position="50"/>
    </location>
</feature>
<evidence type="ECO:0000313" key="3">
    <source>
        <dbReference type="EMBL" id="TCO43625.1"/>
    </source>
</evidence>
<dbReference type="Proteomes" id="UP000295573">
    <property type="component" value="Unassembled WGS sequence"/>
</dbReference>
<evidence type="ECO:0000256" key="1">
    <source>
        <dbReference type="SAM" id="MobiDB-lite"/>
    </source>
</evidence>
<gene>
    <name evidence="3" type="ORF">EV646_112202</name>
</gene>
<protein>
    <submittedName>
        <fullName evidence="3">Uncharacterized protein</fullName>
    </submittedName>
</protein>
<organism evidence="3 4">
    <name type="scientific">Kribbella antiqua</name>
    <dbReference type="NCBI Taxonomy" id="2512217"/>
    <lineage>
        <taxon>Bacteria</taxon>
        <taxon>Bacillati</taxon>
        <taxon>Actinomycetota</taxon>
        <taxon>Actinomycetes</taxon>
        <taxon>Propionibacteriales</taxon>
        <taxon>Kribbellaceae</taxon>
        <taxon>Kribbella</taxon>
    </lineage>
</organism>
<feature type="region of interest" description="Disordered" evidence="1">
    <location>
        <begin position="1"/>
        <end position="23"/>
    </location>
</feature>
<dbReference type="OrthoDB" id="3788374at2"/>
<feature type="transmembrane region" description="Helical" evidence="2">
    <location>
        <begin position="56"/>
        <end position="75"/>
    </location>
</feature>
<dbReference type="AlphaFoldDB" id="A0A4R2ILR0"/>
<proteinExistence type="predicted"/>
<comment type="caution">
    <text evidence="3">The sequence shown here is derived from an EMBL/GenBank/DDBJ whole genome shotgun (WGS) entry which is preliminary data.</text>
</comment>
<evidence type="ECO:0000313" key="4">
    <source>
        <dbReference type="Proteomes" id="UP000295573"/>
    </source>
</evidence>
<dbReference type="RefSeq" id="WP_132154963.1">
    <property type="nucleotide sequence ID" value="NZ_SLWR01000012.1"/>
</dbReference>
<sequence>MTTPAPDPKPAPTSQPAVPGPPTKHQLALMIWLAVFPTLTVLNLALGHWLGTLTPVVRTFVLATIAVPIVIYGLMPQLHRLRRRLLTRHNH</sequence>
<name>A0A4R2ILR0_9ACTN</name>
<keyword evidence="2" id="KW-0472">Membrane</keyword>
<keyword evidence="2" id="KW-0812">Transmembrane</keyword>
<feature type="compositionally biased region" description="Pro residues" evidence="1">
    <location>
        <begin position="1"/>
        <end position="22"/>
    </location>
</feature>
<keyword evidence="2" id="KW-1133">Transmembrane helix</keyword>